<evidence type="ECO:0000313" key="3">
    <source>
        <dbReference type="Proteomes" id="UP000240317"/>
    </source>
</evidence>
<feature type="chain" id="PRO_5015467970" description="DUF3105 domain-containing protein" evidence="1">
    <location>
        <begin position="22"/>
        <end position="166"/>
    </location>
</feature>
<evidence type="ECO:0008006" key="4">
    <source>
        <dbReference type="Google" id="ProtNLM"/>
    </source>
</evidence>
<gene>
    <name evidence="2" type="ORF">C8263_16245</name>
</gene>
<sequence length="166" mass="18111">MKRLMLLSLTVLLAACNQGGAEIEGVKSFKNEGGDHKPGRLTYAQRPPAGGPHNGSWQNCGIYDRPIYDEYAVHSLEHGAVWVSYKPGLSTSQVLQLKERVAGRTYILLSPHETQTAPIVLTAWNKQLEVQDPADERIAKFIQAYEQGGEAPEIGASCSGAYDDTV</sequence>
<dbReference type="Proteomes" id="UP000240317">
    <property type="component" value="Unassembled WGS sequence"/>
</dbReference>
<comment type="caution">
    <text evidence="2">The sequence shown here is derived from an EMBL/GenBank/DDBJ whole genome shotgun (WGS) entry which is preliminary data.</text>
</comment>
<dbReference type="OrthoDB" id="164831at2"/>
<accession>A0A2T3W4F5</accession>
<name>A0A2T3W4F5_9DEIO</name>
<dbReference type="EMBL" id="PYSV01000020">
    <property type="protein sequence ID" value="PTA66775.1"/>
    <property type="molecule type" value="Genomic_DNA"/>
</dbReference>
<dbReference type="AlphaFoldDB" id="A0A2T3W4F5"/>
<dbReference type="PROSITE" id="PS51257">
    <property type="entry name" value="PROKAR_LIPOPROTEIN"/>
    <property type="match status" value="1"/>
</dbReference>
<proteinExistence type="predicted"/>
<organism evidence="2 3">
    <name type="scientific">Deinococcus arcticus</name>
    <dbReference type="NCBI Taxonomy" id="2136176"/>
    <lineage>
        <taxon>Bacteria</taxon>
        <taxon>Thermotogati</taxon>
        <taxon>Deinococcota</taxon>
        <taxon>Deinococci</taxon>
        <taxon>Deinococcales</taxon>
        <taxon>Deinococcaceae</taxon>
        <taxon>Deinococcus</taxon>
    </lineage>
</organism>
<keyword evidence="3" id="KW-1185">Reference proteome</keyword>
<dbReference type="InterPro" id="IPR021454">
    <property type="entry name" value="DUF3105"/>
</dbReference>
<protein>
    <recommendedName>
        <fullName evidence="4">DUF3105 domain-containing protein</fullName>
    </recommendedName>
</protein>
<feature type="signal peptide" evidence="1">
    <location>
        <begin position="1"/>
        <end position="21"/>
    </location>
</feature>
<reference evidence="2 3" key="1">
    <citation type="submission" date="2018-03" db="EMBL/GenBank/DDBJ databases">
        <title>Draft genome of Deinococcus sp. OD32.</title>
        <authorList>
            <person name="Wang X.-P."/>
            <person name="Du Z.-J."/>
        </authorList>
    </citation>
    <scope>NUCLEOTIDE SEQUENCE [LARGE SCALE GENOMIC DNA]</scope>
    <source>
        <strain evidence="2 3">OD32</strain>
    </source>
</reference>
<dbReference type="RefSeq" id="WP_107139189.1">
    <property type="nucleotide sequence ID" value="NZ_PYSV01000020.1"/>
</dbReference>
<dbReference type="Pfam" id="PF11303">
    <property type="entry name" value="DUF3105"/>
    <property type="match status" value="1"/>
</dbReference>
<evidence type="ECO:0000256" key="1">
    <source>
        <dbReference type="SAM" id="SignalP"/>
    </source>
</evidence>
<keyword evidence="1" id="KW-0732">Signal</keyword>
<evidence type="ECO:0000313" key="2">
    <source>
        <dbReference type="EMBL" id="PTA66775.1"/>
    </source>
</evidence>